<evidence type="ECO:0000256" key="1">
    <source>
        <dbReference type="ARBA" id="ARBA00004686"/>
    </source>
</evidence>
<dbReference type="Gene3D" id="3.30.1330.10">
    <property type="entry name" value="PurM-like, N-terminal domain"/>
    <property type="match status" value="1"/>
</dbReference>
<dbReference type="PANTHER" id="PTHR10520:SF12">
    <property type="entry name" value="TRIFUNCTIONAL PURINE BIOSYNTHETIC PROTEIN ADENOSINE-3"/>
    <property type="match status" value="1"/>
</dbReference>
<comment type="similarity">
    <text evidence="2 12">Belongs to the AIR synthase family.</text>
</comment>
<comment type="caution">
    <text evidence="15">The sequence shown here is derived from an EMBL/GenBank/DDBJ whole genome shotgun (WGS) entry which is preliminary data.</text>
</comment>
<evidence type="ECO:0000313" key="16">
    <source>
        <dbReference type="Proteomes" id="UP001235849"/>
    </source>
</evidence>
<evidence type="ECO:0000256" key="3">
    <source>
        <dbReference type="ARBA" id="ARBA00013047"/>
    </source>
</evidence>
<dbReference type="Pfam" id="PF02769">
    <property type="entry name" value="AIRS_C"/>
    <property type="match status" value="1"/>
</dbReference>
<dbReference type="PANTHER" id="PTHR10520">
    <property type="entry name" value="TRIFUNCTIONAL PURINE BIOSYNTHETIC PROTEIN ADENOSINE-3-RELATED"/>
    <property type="match status" value="1"/>
</dbReference>
<dbReference type="InterPro" id="IPR036921">
    <property type="entry name" value="PurM-like_N_sf"/>
</dbReference>
<dbReference type="HAMAP" id="MF_00741">
    <property type="entry name" value="AIRS"/>
    <property type="match status" value="1"/>
</dbReference>
<dbReference type="SUPFAM" id="SSF56042">
    <property type="entry name" value="PurM C-terminal domain-like"/>
    <property type="match status" value="1"/>
</dbReference>
<keyword evidence="7 12" id="KW-0067">ATP-binding</keyword>
<dbReference type="InterPro" id="IPR004733">
    <property type="entry name" value="PurM_cligase"/>
</dbReference>
<dbReference type="EMBL" id="JAQOSO010000109">
    <property type="protein sequence ID" value="MDJ1176635.1"/>
    <property type="molecule type" value="Genomic_DNA"/>
</dbReference>
<comment type="catalytic activity">
    <reaction evidence="11 12">
        <text>2-formamido-N(1)-(5-O-phospho-beta-D-ribosyl)acetamidine + ATP = 5-amino-1-(5-phospho-beta-D-ribosyl)imidazole + ADP + phosphate + H(+)</text>
        <dbReference type="Rhea" id="RHEA:23032"/>
        <dbReference type="ChEBI" id="CHEBI:15378"/>
        <dbReference type="ChEBI" id="CHEBI:30616"/>
        <dbReference type="ChEBI" id="CHEBI:43474"/>
        <dbReference type="ChEBI" id="CHEBI:137981"/>
        <dbReference type="ChEBI" id="CHEBI:147287"/>
        <dbReference type="ChEBI" id="CHEBI:456216"/>
        <dbReference type="EC" id="6.3.3.1"/>
    </reaction>
</comment>
<evidence type="ECO:0000259" key="13">
    <source>
        <dbReference type="Pfam" id="PF00586"/>
    </source>
</evidence>
<keyword evidence="5 12" id="KW-0436">Ligase</keyword>
<evidence type="ECO:0000256" key="5">
    <source>
        <dbReference type="ARBA" id="ARBA00022598"/>
    </source>
</evidence>
<evidence type="ECO:0000256" key="2">
    <source>
        <dbReference type="ARBA" id="ARBA00010280"/>
    </source>
</evidence>
<dbReference type="InterPro" id="IPR036676">
    <property type="entry name" value="PurM-like_C_sf"/>
</dbReference>
<feature type="domain" description="PurM-like N-terminal" evidence="13">
    <location>
        <begin position="53"/>
        <end position="158"/>
    </location>
</feature>
<dbReference type="EC" id="6.3.3.1" evidence="3 12"/>
<reference evidence="15 16" key="1">
    <citation type="submission" date="2023-01" db="EMBL/GenBank/DDBJ databases">
        <title>Novel diversity within Roseofilum (Cyanobacteria; Desertifilaceae) from marine benthic mats with descriptions of four novel species.</title>
        <authorList>
            <person name="Wang Y."/>
            <person name="Berthold D.E."/>
            <person name="Hu J."/>
            <person name="Lefler F.W."/>
            <person name="Laughinghouse H.D. IV."/>
        </authorList>
    </citation>
    <scope>NUCLEOTIDE SEQUENCE [LARGE SCALE GENOMIC DNA]</scope>
    <source>
        <strain evidence="15 16">BLCC-M114</strain>
    </source>
</reference>
<keyword evidence="6 12" id="KW-0547">Nucleotide-binding</keyword>
<evidence type="ECO:0000256" key="8">
    <source>
        <dbReference type="ARBA" id="ARBA00031908"/>
    </source>
</evidence>
<dbReference type="InterPro" id="IPR016188">
    <property type="entry name" value="PurM-like_N"/>
</dbReference>
<feature type="domain" description="PurM-like C-terminal" evidence="14">
    <location>
        <begin position="170"/>
        <end position="334"/>
    </location>
</feature>
<dbReference type="Proteomes" id="UP001235849">
    <property type="component" value="Unassembled WGS sequence"/>
</dbReference>
<dbReference type="GO" id="GO:0004641">
    <property type="term" value="F:phosphoribosylformylglycinamidine cyclo-ligase activity"/>
    <property type="evidence" value="ECO:0007669"/>
    <property type="project" value="UniProtKB-EC"/>
</dbReference>
<dbReference type="NCBIfam" id="TIGR00878">
    <property type="entry name" value="purM"/>
    <property type="match status" value="1"/>
</dbReference>
<dbReference type="Gene3D" id="3.90.650.10">
    <property type="entry name" value="PurM-like C-terminal domain"/>
    <property type="match status" value="1"/>
</dbReference>
<evidence type="ECO:0000256" key="7">
    <source>
        <dbReference type="ARBA" id="ARBA00022840"/>
    </source>
</evidence>
<comment type="pathway">
    <text evidence="1 12">Purine metabolism; IMP biosynthesis via de novo pathway; 5-amino-1-(5-phospho-D-ribosyl)imidazole from N(2)-formyl-N(1)-(5-phospho-D-ribosyl)glycinamide: step 2/2.</text>
</comment>
<evidence type="ECO:0000313" key="15">
    <source>
        <dbReference type="EMBL" id="MDJ1176635.1"/>
    </source>
</evidence>
<name>A0ABT7BBT8_9CYAN</name>
<protein>
    <recommendedName>
        <fullName evidence="4 12">Phosphoribosylformylglycinamidine cyclo-ligase</fullName>
        <ecNumber evidence="3 12">6.3.3.1</ecNumber>
    </recommendedName>
    <alternativeName>
        <fullName evidence="9 12">AIR synthase</fullName>
    </alternativeName>
    <alternativeName>
        <fullName evidence="10 12">AIRS</fullName>
    </alternativeName>
    <alternativeName>
        <fullName evidence="8 12">Phosphoribosyl-aminoimidazole synthetase</fullName>
    </alternativeName>
</protein>
<keyword evidence="12" id="KW-0658">Purine biosynthesis</keyword>
<organism evidence="15 16">
    <name type="scientific">Roseofilum capinflatum BLCC-M114</name>
    <dbReference type="NCBI Taxonomy" id="3022440"/>
    <lineage>
        <taxon>Bacteria</taxon>
        <taxon>Bacillati</taxon>
        <taxon>Cyanobacteriota</taxon>
        <taxon>Cyanophyceae</taxon>
        <taxon>Desertifilales</taxon>
        <taxon>Desertifilaceae</taxon>
        <taxon>Roseofilum</taxon>
        <taxon>Roseofilum capinflatum</taxon>
    </lineage>
</organism>
<gene>
    <name evidence="12 15" type="primary">purM</name>
    <name evidence="15" type="ORF">PMG25_21335</name>
</gene>
<dbReference type="CDD" id="cd02196">
    <property type="entry name" value="PurM"/>
    <property type="match status" value="1"/>
</dbReference>
<sequence>MDYQESGVNIEAGRAFVGQIRRWVESTYRPEVLGGLGGFGGCFQLPGGYSQPVLVSGTDGVGTKLKIAQACDRHHTIGIDLVAMCVNDVLTSGAEPLFFLDYLATGQLNPEQLEQVVFGIAQGCKEAGCALLGGETAEMPGFYPVGEYDLAGFCVGIVERERLLDGSQVRVGDVAIGLASQGVHSNGFSLVRKIVETQGLSWQAIPKGLNKPLGEVLLTPTKLYVKPILTAIAEGLDIHGMAHITGGGLPENLPRCLGQNQSIAMNWSAWEIPPIFQWLAQAGSVAEKEMFNTFNMGIGFVVLIDPEQAEFALNTFDAQGIQAFEIGKVVSGNGELLGARE</sequence>
<keyword evidence="16" id="KW-1185">Reference proteome</keyword>
<accession>A0ABT7BBT8</accession>
<evidence type="ECO:0000256" key="11">
    <source>
        <dbReference type="ARBA" id="ARBA00049057"/>
    </source>
</evidence>
<comment type="subcellular location">
    <subcellularLocation>
        <location evidence="12">Cytoplasm</location>
    </subcellularLocation>
</comment>
<dbReference type="InterPro" id="IPR010918">
    <property type="entry name" value="PurM-like_C_dom"/>
</dbReference>
<evidence type="ECO:0000256" key="12">
    <source>
        <dbReference type="HAMAP-Rule" id="MF_00741"/>
    </source>
</evidence>
<keyword evidence="12" id="KW-0963">Cytoplasm</keyword>
<evidence type="ECO:0000256" key="6">
    <source>
        <dbReference type="ARBA" id="ARBA00022741"/>
    </source>
</evidence>
<evidence type="ECO:0000256" key="4">
    <source>
        <dbReference type="ARBA" id="ARBA00020367"/>
    </source>
</evidence>
<evidence type="ECO:0000256" key="9">
    <source>
        <dbReference type="ARBA" id="ARBA00032931"/>
    </source>
</evidence>
<dbReference type="RefSeq" id="WP_283768910.1">
    <property type="nucleotide sequence ID" value="NZ_JAQOSO010000109.1"/>
</dbReference>
<evidence type="ECO:0000256" key="10">
    <source>
        <dbReference type="ARBA" id="ARBA00033093"/>
    </source>
</evidence>
<evidence type="ECO:0000259" key="14">
    <source>
        <dbReference type="Pfam" id="PF02769"/>
    </source>
</evidence>
<proteinExistence type="inferred from homology"/>
<dbReference type="SUPFAM" id="SSF55326">
    <property type="entry name" value="PurM N-terminal domain-like"/>
    <property type="match status" value="1"/>
</dbReference>
<dbReference type="Pfam" id="PF00586">
    <property type="entry name" value="AIRS"/>
    <property type="match status" value="1"/>
</dbReference>